<evidence type="ECO:0000313" key="1">
    <source>
        <dbReference type="EMBL" id="KAI8523823.1"/>
    </source>
</evidence>
<proteinExistence type="predicted"/>
<sequence>MASSTIKLKLLVDAKSNKVVYAEAKKDFVDFLFGLLELPIGTVLSLLVNRGKSGPGSLAKIHASVKTLDVRYSSSSRKDVVEGHVKGVVTYMVMDDLTVKPMSTISSISILNTMWVKDFGSLVEKNVVVDMNKGLELLKVSFESTTVVSDVFLPAVEFPSTSSKRGRFPSTSSKRGRELTEEDPSTIDSIKFKAGIKRTGP</sequence>
<gene>
    <name evidence="1" type="ORF">RHMOL_Rhmol13G0102100</name>
</gene>
<evidence type="ECO:0000313" key="2">
    <source>
        <dbReference type="Proteomes" id="UP001062846"/>
    </source>
</evidence>
<keyword evidence="2" id="KW-1185">Reference proteome</keyword>
<comment type="caution">
    <text evidence="1">The sequence shown here is derived from an EMBL/GenBank/DDBJ whole genome shotgun (WGS) entry which is preliminary data.</text>
</comment>
<dbReference type="Proteomes" id="UP001062846">
    <property type="component" value="Chromosome 13"/>
</dbReference>
<reference evidence="1" key="1">
    <citation type="submission" date="2022-02" db="EMBL/GenBank/DDBJ databases">
        <title>Plant Genome Project.</title>
        <authorList>
            <person name="Zhang R.-G."/>
        </authorList>
    </citation>
    <scope>NUCLEOTIDE SEQUENCE</scope>
    <source>
        <strain evidence="1">AT1</strain>
    </source>
</reference>
<organism evidence="1 2">
    <name type="scientific">Rhododendron molle</name>
    <name type="common">Chinese azalea</name>
    <name type="synonym">Azalea mollis</name>
    <dbReference type="NCBI Taxonomy" id="49168"/>
    <lineage>
        <taxon>Eukaryota</taxon>
        <taxon>Viridiplantae</taxon>
        <taxon>Streptophyta</taxon>
        <taxon>Embryophyta</taxon>
        <taxon>Tracheophyta</taxon>
        <taxon>Spermatophyta</taxon>
        <taxon>Magnoliopsida</taxon>
        <taxon>eudicotyledons</taxon>
        <taxon>Gunneridae</taxon>
        <taxon>Pentapetalae</taxon>
        <taxon>asterids</taxon>
        <taxon>Ericales</taxon>
        <taxon>Ericaceae</taxon>
        <taxon>Ericoideae</taxon>
        <taxon>Rhodoreae</taxon>
        <taxon>Rhododendron</taxon>
    </lineage>
</organism>
<name>A0ACC0L6L9_RHOML</name>
<protein>
    <submittedName>
        <fullName evidence="1">Uncharacterized protein</fullName>
    </submittedName>
</protein>
<accession>A0ACC0L6L9</accession>
<dbReference type="EMBL" id="CM046400">
    <property type="protein sequence ID" value="KAI8523823.1"/>
    <property type="molecule type" value="Genomic_DNA"/>
</dbReference>